<dbReference type="EMBL" id="JBIHSF010000003">
    <property type="protein sequence ID" value="MFH0258982.1"/>
    <property type="molecule type" value="Genomic_DNA"/>
</dbReference>
<dbReference type="Proteomes" id="UP001607125">
    <property type="component" value="Unassembled WGS sequence"/>
</dbReference>
<dbReference type="InterPro" id="IPR009875">
    <property type="entry name" value="PilZ_domain"/>
</dbReference>
<keyword evidence="3" id="KW-1185">Reference proteome</keyword>
<evidence type="ECO:0000313" key="2">
    <source>
        <dbReference type="EMBL" id="MFH0258982.1"/>
    </source>
</evidence>
<gene>
    <name evidence="2" type="ORF">ACGRH2_00725</name>
</gene>
<name>A0ABW7ICE9_9VIBR</name>
<dbReference type="Gene3D" id="2.40.10.220">
    <property type="entry name" value="predicted glycosyltransferase like domains"/>
    <property type="match status" value="1"/>
</dbReference>
<dbReference type="Pfam" id="PF07238">
    <property type="entry name" value="PilZ"/>
    <property type="match status" value="1"/>
</dbReference>
<accession>A0ABW7ICE9</accession>
<dbReference type="SUPFAM" id="SSF141371">
    <property type="entry name" value="PilZ domain-like"/>
    <property type="match status" value="2"/>
</dbReference>
<reference evidence="2 3" key="1">
    <citation type="submission" date="2024-10" db="EMBL/GenBank/DDBJ databases">
        <authorList>
            <person name="Yibar A."/>
            <person name="Saticioglu I.B."/>
            <person name="Duman M."/>
            <person name="Ajmi N."/>
            <person name="Gurler F."/>
            <person name="Ay H."/>
            <person name="Onuk E."/>
            <person name="Guler S."/>
            <person name="Romalde J.L."/>
        </authorList>
    </citation>
    <scope>NUCLEOTIDE SEQUENCE [LARGE SCALE GENOMIC DNA]</scope>
    <source>
        <strain evidence="2 3">1-TCBS-B</strain>
    </source>
</reference>
<evidence type="ECO:0000313" key="3">
    <source>
        <dbReference type="Proteomes" id="UP001607125"/>
    </source>
</evidence>
<sequence length="226" mass="25135">MLVNKRIASVEWGQKKQYECYRYLKTGMKLSLSVTGEEPLKGLPASLIGFKFDDYLVVDAQELEQETICALREKEVIVRGLTDTGYGHVVAFTCQYIADSSVPSKQIYLSPPNNFVSKPIREHSRYKLAIPCSLSVGKAQTEATMVDFSLSGCGIFIASEHDFCKGLEVKIDCELNRFLPAGITFEIASIKKHGVGSLIGIQFNQQVLMSNNLKMTLAEWSLQASH</sequence>
<feature type="domain" description="PilZ" evidence="1">
    <location>
        <begin position="120"/>
        <end position="205"/>
    </location>
</feature>
<comment type="caution">
    <text evidence="2">The sequence shown here is derived from an EMBL/GenBank/DDBJ whole genome shotgun (WGS) entry which is preliminary data.</text>
</comment>
<evidence type="ECO:0000259" key="1">
    <source>
        <dbReference type="Pfam" id="PF07238"/>
    </source>
</evidence>
<dbReference type="Gene3D" id="2.30.110.10">
    <property type="entry name" value="Electron Transport, Fmn-binding Protein, Chain A"/>
    <property type="match status" value="1"/>
</dbReference>
<dbReference type="InterPro" id="IPR012349">
    <property type="entry name" value="Split_barrel_FMN-bd"/>
</dbReference>
<organism evidence="2 3">
    <name type="scientific">Vibrio barjaei</name>
    <dbReference type="NCBI Taxonomy" id="1676683"/>
    <lineage>
        <taxon>Bacteria</taxon>
        <taxon>Pseudomonadati</taxon>
        <taxon>Pseudomonadota</taxon>
        <taxon>Gammaproteobacteria</taxon>
        <taxon>Vibrionales</taxon>
        <taxon>Vibrionaceae</taxon>
        <taxon>Vibrio</taxon>
    </lineage>
</organism>
<proteinExistence type="predicted"/>
<protein>
    <submittedName>
        <fullName evidence="2">PilZ domain-containing protein</fullName>
    </submittedName>
</protein>